<dbReference type="Proteomes" id="UP001151760">
    <property type="component" value="Unassembled WGS sequence"/>
</dbReference>
<keyword evidence="2" id="KW-1185">Reference proteome</keyword>
<name>A0ABQ5ID82_9ASTR</name>
<organism evidence="1 2">
    <name type="scientific">Tanacetum coccineum</name>
    <dbReference type="NCBI Taxonomy" id="301880"/>
    <lineage>
        <taxon>Eukaryota</taxon>
        <taxon>Viridiplantae</taxon>
        <taxon>Streptophyta</taxon>
        <taxon>Embryophyta</taxon>
        <taxon>Tracheophyta</taxon>
        <taxon>Spermatophyta</taxon>
        <taxon>Magnoliopsida</taxon>
        <taxon>eudicotyledons</taxon>
        <taxon>Gunneridae</taxon>
        <taxon>Pentapetalae</taxon>
        <taxon>asterids</taxon>
        <taxon>campanulids</taxon>
        <taxon>Asterales</taxon>
        <taxon>Asteraceae</taxon>
        <taxon>Asteroideae</taxon>
        <taxon>Anthemideae</taxon>
        <taxon>Anthemidinae</taxon>
        <taxon>Tanacetum</taxon>
    </lineage>
</organism>
<evidence type="ECO:0000313" key="1">
    <source>
        <dbReference type="EMBL" id="GJT98091.1"/>
    </source>
</evidence>
<proteinExistence type="predicted"/>
<gene>
    <name evidence="1" type="ORF">Tco_1093609</name>
</gene>
<accession>A0ABQ5ID82</accession>
<dbReference type="EMBL" id="BQNB010020643">
    <property type="protein sequence ID" value="GJT98091.1"/>
    <property type="molecule type" value="Genomic_DNA"/>
</dbReference>
<comment type="caution">
    <text evidence="1">The sequence shown here is derived from an EMBL/GenBank/DDBJ whole genome shotgun (WGS) entry which is preliminary data.</text>
</comment>
<reference evidence="1" key="2">
    <citation type="submission" date="2022-01" db="EMBL/GenBank/DDBJ databases">
        <authorList>
            <person name="Yamashiro T."/>
            <person name="Shiraishi A."/>
            <person name="Satake H."/>
            <person name="Nakayama K."/>
        </authorList>
    </citation>
    <scope>NUCLEOTIDE SEQUENCE</scope>
</reference>
<reference evidence="1" key="1">
    <citation type="journal article" date="2022" name="Int. J. Mol. Sci.">
        <title>Draft Genome of Tanacetum Coccineum: Genomic Comparison of Closely Related Tanacetum-Family Plants.</title>
        <authorList>
            <person name="Yamashiro T."/>
            <person name="Shiraishi A."/>
            <person name="Nakayama K."/>
            <person name="Satake H."/>
        </authorList>
    </citation>
    <scope>NUCLEOTIDE SEQUENCE</scope>
</reference>
<evidence type="ECO:0000313" key="2">
    <source>
        <dbReference type="Proteomes" id="UP001151760"/>
    </source>
</evidence>
<protein>
    <submittedName>
        <fullName evidence="1">Uncharacterized protein</fullName>
    </submittedName>
</protein>
<sequence>MKKGKEDMKEPVPRDFLVVHPYVPHTPFPGCLKEQKGNPYKTRETICMIRNLEKTHKAQEDERDMEDGWDITVNDVERLKPIVCTIPNLEPVMQLYMPLNPARDETKVVRKEEHDYNIYLHDGMMQPLTPQTVHITPPDDDYVAPDTNPIFNMRLKEFGVELFDMTGDDE</sequence>